<name>A0ABX7X070_9GAMM</name>
<organism evidence="2 3">
    <name type="scientific">Candidatus Thiothrix anitrata</name>
    <dbReference type="NCBI Taxonomy" id="2823902"/>
    <lineage>
        <taxon>Bacteria</taxon>
        <taxon>Pseudomonadati</taxon>
        <taxon>Pseudomonadota</taxon>
        <taxon>Gammaproteobacteria</taxon>
        <taxon>Thiotrichales</taxon>
        <taxon>Thiotrichaceae</taxon>
        <taxon>Thiothrix</taxon>
    </lineage>
</organism>
<accession>A0ABX7X070</accession>
<feature type="compositionally biased region" description="Basic and acidic residues" evidence="1">
    <location>
        <begin position="37"/>
        <end position="46"/>
    </location>
</feature>
<protein>
    <recommendedName>
        <fullName evidence="4">YtxH domain-containing protein</fullName>
    </recommendedName>
</protein>
<keyword evidence="3" id="KW-1185">Reference proteome</keyword>
<evidence type="ECO:0000313" key="2">
    <source>
        <dbReference type="EMBL" id="QTR49285.1"/>
    </source>
</evidence>
<proteinExistence type="predicted"/>
<sequence>MQWLTGAVALGSDAWCRHSRAVRPESLDRKQRRVTPIHKEADHESSTRNVSHSTARTRARYYAATATKHGATTSCYAATGLLPTATRCLRLSGLPAYYPQQAMPTPAPQASFLNERFVKGVLIGAAAAYILTNENVQRTAIKSAVKAWSLLQGGVEELKERFQDAEAEIRAEAGDE</sequence>
<evidence type="ECO:0008006" key="4">
    <source>
        <dbReference type="Google" id="ProtNLM"/>
    </source>
</evidence>
<feature type="region of interest" description="Disordered" evidence="1">
    <location>
        <begin position="26"/>
        <end position="55"/>
    </location>
</feature>
<dbReference type="EMBL" id="CP072800">
    <property type="protein sequence ID" value="QTR49285.1"/>
    <property type="molecule type" value="Genomic_DNA"/>
</dbReference>
<dbReference type="Proteomes" id="UP000672027">
    <property type="component" value="Chromosome"/>
</dbReference>
<gene>
    <name evidence="2" type="ORF">J8380_13605</name>
</gene>
<evidence type="ECO:0000313" key="3">
    <source>
        <dbReference type="Proteomes" id="UP000672027"/>
    </source>
</evidence>
<reference evidence="2 3" key="1">
    <citation type="submission" date="2021-04" db="EMBL/GenBank/DDBJ databases">
        <title>Genomics, taxonomy and metabolism of representatives of sulfur bacteria of the genus Thiothrix: Thiothrix fructosivorans QT, Thiothrix unzii A1T and three new species, Thiothrix subterranea sp. nov., Thiothrix litoralis sp. nov. and 'Candidatus Thiothrix anitrata' sp. nov.</title>
        <authorList>
            <person name="Ravin N.V."/>
            <person name="Smolyakov D."/>
            <person name="Rudenko T.S."/>
            <person name="Mardanov A.V."/>
            <person name="Beletsky A.V."/>
            <person name="Markov N.D."/>
            <person name="Fomenkov A.I."/>
            <person name="Roberts R.J."/>
            <person name="Karnachuk O.V."/>
            <person name="Novikov A."/>
            <person name="Grabovich M.Y."/>
        </authorList>
    </citation>
    <scope>NUCLEOTIDE SEQUENCE [LARGE SCALE GENOMIC DNA]</scope>
    <source>
        <strain evidence="2 3">A52</strain>
    </source>
</reference>
<evidence type="ECO:0000256" key="1">
    <source>
        <dbReference type="SAM" id="MobiDB-lite"/>
    </source>
</evidence>
<dbReference type="RefSeq" id="WP_210226138.1">
    <property type="nucleotide sequence ID" value="NZ_CP072800.1"/>
</dbReference>